<dbReference type="EMBL" id="JBHUMA010000004">
    <property type="protein sequence ID" value="MFD2597961.1"/>
    <property type="molecule type" value="Genomic_DNA"/>
</dbReference>
<evidence type="ECO:0000313" key="3">
    <source>
        <dbReference type="Proteomes" id="UP001597393"/>
    </source>
</evidence>
<comment type="caution">
    <text evidence="2">The sequence shown here is derived from an EMBL/GenBank/DDBJ whole genome shotgun (WGS) entry which is preliminary data.</text>
</comment>
<evidence type="ECO:0000256" key="1">
    <source>
        <dbReference type="SAM" id="Phobius"/>
    </source>
</evidence>
<name>A0ABW5NFQ8_9SPHI</name>
<accession>A0ABW5NFQ8</accession>
<dbReference type="Proteomes" id="UP001597393">
    <property type="component" value="Unassembled WGS sequence"/>
</dbReference>
<evidence type="ECO:0000313" key="2">
    <source>
        <dbReference type="EMBL" id="MFD2597961.1"/>
    </source>
</evidence>
<organism evidence="2 3">
    <name type="scientific">Sphingobacterium corticis</name>
    <dbReference type="NCBI Taxonomy" id="1812823"/>
    <lineage>
        <taxon>Bacteria</taxon>
        <taxon>Pseudomonadati</taxon>
        <taxon>Bacteroidota</taxon>
        <taxon>Sphingobacteriia</taxon>
        <taxon>Sphingobacteriales</taxon>
        <taxon>Sphingobacteriaceae</taxon>
        <taxon>Sphingobacterium</taxon>
    </lineage>
</organism>
<protein>
    <recommendedName>
        <fullName evidence="4">Peptidase</fullName>
    </recommendedName>
</protein>
<keyword evidence="3" id="KW-1185">Reference proteome</keyword>
<feature type="transmembrane region" description="Helical" evidence="1">
    <location>
        <begin position="12"/>
        <end position="35"/>
    </location>
</feature>
<keyword evidence="1" id="KW-1133">Transmembrane helix</keyword>
<reference evidence="3" key="1">
    <citation type="journal article" date="2019" name="Int. J. Syst. Evol. Microbiol.">
        <title>The Global Catalogue of Microorganisms (GCM) 10K type strain sequencing project: providing services to taxonomists for standard genome sequencing and annotation.</title>
        <authorList>
            <consortium name="The Broad Institute Genomics Platform"/>
            <consortium name="The Broad Institute Genome Sequencing Center for Infectious Disease"/>
            <person name="Wu L."/>
            <person name="Ma J."/>
        </authorList>
    </citation>
    <scope>NUCLEOTIDE SEQUENCE [LARGE SCALE GENOMIC DNA]</scope>
    <source>
        <strain evidence="3">KCTC 42248</strain>
    </source>
</reference>
<evidence type="ECO:0008006" key="4">
    <source>
        <dbReference type="Google" id="ProtNLM"/>
    </source>
</evidence>
<proteinExistence type="predicted"/>
<dbReference type="RefSeq" id="WP_380867432.1">
    <property type="nucleotide sequence ID" value="NZ_JBHUMA010000004.1"/>
</dbReference>
<feature type="transmembrane region" description="Helical" evidence="1">
    <location>
        <begin position="92"/>
        <end position="113"/>
    </location>
</feature>
<keyword evidence="1" id="KW-0812">Transmembrane</keyword>
<keyword evidence="1" id="KW-0472">Membrane</keyword>
<gene>
    <name evidence="2" type="ORF">ACFSQ3_03270</name>
</gene>
<sequence>MNNKSLVRLSNIIGIISIILLVYWVFIFIATTVFGLKVFRENITETFYVSVLGILALMFGSLILNVMCNLTRIAEKHNQDDLQISKRKGAKLGLIFALSFPIILAFLFAGNYLTSVKKEKMLISSAKSIIEDNQDKSNKLLNYRFERDWINETSEIIDILAKTDKHFPHVSVITVDSIDQSKAFLGFGSYYQSEHDTIPPKKRNFIVKTSKEERDYLNKVFSEGLKDVKFSAEKGQYELFYPYIKDGKKIVLYFSDYQRYGKFGS</sequence>
<feature type="transmembrane region" description="Helical" evidence="1">
    <location>
        <begin position="47"/>
        <end position="71"/>
    </location>
</feature>